<protein>
    <submittedName>
        <fullName evidence="1">Uncharacterized protein</fullName>
    </submittedName>
</protein>
<dbReference type="RefSeq" id="WP_022860398.1">
    <property type="nucleotide sequence ID" value="NZ_JGZB01000009.1"/>
</dbReference>
<evidence type="ECO:0000313" key="1">
    <source>
        <dbReference type="EMBL" id="KFI67747.1"/>
    </source>
</evidence>
<dbReference type="AlphaFoldDB" id="A0A087B9P7"/>
<accession>A0A087B9P7</accession>
<dbReference type="STRING" id="1692.BMAGN_1557"/>
<keyword evidence="2" id="KW-1185">Reference proteome</keyword>
<comment type="caution">
    <text evidence="1">The sequence shown here is derived from an EMBL/GenBank/DDBJ whole genome shotgun (WGS) entry which is preliminary data.</text>
</comment>
<evidence type="ECO:0000313" key="2">
    <source>
        <dbReference type="Proteomes" id="UP000029052"/>
    </source>
</evidence>
<name>A0A087B9P7_9BIFI</name>
<proteinExistence type="predicted"/>
<organism evidence="1 2">
    <name type="scientific">Bifidobacterium magnum</name>
    <dbReference type="NCBI Taxonomy" id="1692"/>
    <lineage>
        <taxon>Bacteria</taxon>
        <taxon>Bacillati</taxon>
        <taxon>Actinomycetota</taxon>
        <taxon>Actinomycetes</taxon>
        <taxon>Bifidobacteriales</taxon>
        <taxon>Bifidobacteriaceae</taxon>
        <taxon>Bifidobacterium</taxon>
    </lineage>
</organism>
<reference evidence="1 2" key="1">
    <citation type="submission" date="2014-03" db="EMBL/GenBank/DDBJ databases">
        <title>Genomics of Bifidobacteria.</title>
        <authorList>
            <person name="Ventura M."/>
            <person name="Milani C."/>
            <person name="Lugli G.A."/>
        </authorList>
    </citation>
    <scope>NUCLEOTIDE SEQUENCE [LARGE SCALE GENOMIC DNA]</scope>
    <source>
        <strain evidence="1 2">LMG 11591</strain>
    </source>
</reference>
<sequence>MHNPWNDIQWQELADIKDSRPGDFVSLYDNNGNMNAFTIGIVRHYAETGTHIFIPADNSASYTTADDGKSRWHHSTVLRKVAQGKD</sequence>
<dbReference type="Proteomes" id="UP000029052">
    <property type="component" value="Unassembled WGS sequence"/>
</dbReference>
<dbReference type="EMBL" id="JGZB01000009">
    <property type="protein sequence ID" value="KFI67747.1"/>
    <property type="molecule type" value="Genomic_DNA"/>
</dbReference>
<gene>
    <name evidence="1" type="ORF">BMAGN_1557</name>
</gene>